<dbReference type="STRING" id="52770.BSZ40_08555"/>
<dbReference type="GO" id="GO:0016853">
    <property type="term" value="F:isomerase activity"/>
    <property type="evidence" value="ECO:0007669"/>
    <property type="project" value="UniProtKB-KW"/>
</dbReference>
<keyword evidence="2" id="KW-0413">Isomerase</keyword>
<evidence type="ECO:0000313" key="3">
    <source>
        <dbReference type="Proteomes" id="UP000185612"/>
    </source>
</evidence>
<dbReference type="Pfam" id="PF19348">
    <property type="entry name" value="DUF5926"/>
    <property type="match status" value="1"/>
</dbReference>
<dbReference type="AlphaFoldDB" id="A0A1Q5PU89"/>
<evidence type="ECO:0000259" key="1">
    <source>
        <dbReference type="Pfam" id="PF19348"/>
    </source>
</evidence>
<dbReference type="OrthoDB" id="5512013at2"/>
<name>A0A1Q5PU89_9ACTO</name>
<organism evidence="2 3">
    <name type="scientific">Buchananella hordeovulneris</name>
    <dbReference type="NCBI Taxonomy" id="52770"/>
    <lineage>
        <taxon>Bacteria</taxon>
        <taxon>Bacillati</taxon>
        <taxon>Actinomycetota</taxon>
        <taxon>Actinomycetes</taxon>
        <taxon>Actinomycetales</taxon>
        <taxon>Actinomycetaceae</taxon>
        <taxon>Buchananella</taxon>
    </lineage>
</organism>
<gene>
    <name evidence="2" type="ORF">BSZ40_08555</name>
</gene>
<dbReference type="InParanoid" id="A0A1Q5PU89"/>
<feature type="domain" description="DUF5926" evidence="1">
    <location>
        <begin position="22"/>
        <end position="284"/>
    </location>
</feature>
<dbReference type="InterPro" id="IPR045970">
    <property type="entry name" value="DUF5926"/>
</dbReference>
<dbReference type="Proteomes" id="UP000185612">
    <property type="component" value="Unassembled WGS sequence"/>
</dbReference>
<protein>
    <submittedName>
        <fullName evidence="2">Topoisomerase II</fullName>
    </submittedName>
</protein>
<dbReference type="EMBL" id="MQVS01000009">
    <property type="protein sequence ID" value="OKL51134.1"/>
    <property type="molecule type" value="Genomic_DNA"/>
</dbReference>
<reference evidence="3" key="1">
    <citation type="submission" date="2016-12" db="EMBL/GenBank/DDBJ databases">
        <authorList>
            <person name="Meng X."/>
        </authorList>
    </citation>
    <scope>NUCLEOTIDE SEQUENCE [LARGE SCALE GENOMIC DNA]</scope>
    <source>
        <strain evidence="3">DSM 20732</strain>
    </source>
</reference>
<dbReference type="RefSeq" id="WP_073825287.1">
    <property type="nucleotide sequence ID" value="NZ_JAUNKL010000004.1"/>
</dbReference>
<sequence length="284" mass="30302">MGKKNRKDGAPKRQRVKYVDRPFEGLGGEADLVAMRELLPCASARVRTTAEYGGREVLLVTVLPNMSPVMVRKDGVLVVGMQIQAKSGDASRDYAAAILAGLELEPGQALGTLGIVEPGPRLQDVLDPAVPVAAEIHPNFEFWLDADTERTEEVTAALEESAQGMVPSAAVADAPGAFWCSMNNEFLRWVRSEDEDDVWDALARLHAAGESHLGEGTRFVGAFRTCGLLVPVWELAPGTGAEGVTAPAHALGERLADALAAGGELDDAQRRARAGLVSRQVTLR</sequence>
<keyword evidence="3" id="KW-1185">Reference proteome</keyword>
<comment type="caution">
    <text evidence="2">The sequence shown here is derived from an EMBL/GenBank/DDBJ whole genome shotgun (WGS) entry which is preliminary data.</text>
</comment>
<accession>A0A1Q5PU89</accession>
<evidence type="ECO:0000313" key="2">
    <source>
        <dbReference type="EMBL" id="OKL51134.1"/>
    </source>
</evidence>
<proteinExistence type="predicted"/>